<evidence type="ECO:0000256" key="1">
    <source>
        <dbReference type="SAM" id="MobiDB-lite"/>
    </source>
</evidence>
<dbReference type="Proteomes" id="UP001056384">
    <property type="component" value="Chromosome 5"/>
</dbReference>
<feature type="region of interest" description="Disordered" evidence="1">
    <location>
        <begin position="1"/>
        <end position="20"/>
    </location>
</feature>
<name>A0A9Q9AWH2_9PEZI</name>
<dbReference type="AlphaFoldDB" id="A0A9Q9AWH2"/>
<evidence type="ECO:0000313" key="2">
    <source>
        <dbReference type="EMBL" id="USW53368.1"/>
    </source>
</evidence>
<organism evidence="2 3">
    <name type="scientific">Septoria linicola</name>
    <dbReference type="NCBI Taxonomy" id="215465"/>
    <lineage>
        <taxon>Eukaryota</taxon>
        <taxon>Fungi</taxon>
        <taxon>Dikarya</taxon>
        <taxon>Ascomycota</taxon>
        <taxon>Pezizomycotina</taxon>
        <taxon>Dothideomycetes</taxon>
        <taxon>Dothideomycetidae</taxon>
        <taxon>Mycosphaerellales</taxon>
        <taxon>Mycosphaerellaceae</taxon>
        <taxon>Septoria</taxon>
    </lineage>
</organism>
<evidence type="ECO:0000313" key="3">
    <source>
        <dbReference type="Proteomes" id="UP001056384"/>
    </source>
</evidence>
<protein>
    <submittedName>
        <fullName evidence="2">Uncharacterized protein</fullName>
    </submittedName>
</protein>
<sequence length="457" mass="49371">MSTPAGEDAMLPDSTITSAMDSMEIAPTLVASPTKPKLPPGLVQTPFRHDVATLTPPAESEPAWRTTILTDLSNAPMDSRSADLAHLPSNAVQSDLPHSNVAASQADSISESSTDSPAWIDGVLSILVNNVRGAAIPNNPLRVLSHALPGPSDSGHIYSTILERIGANTPSNPPTWINVFHAIPGKFNLPDMPTSPPSTPGPPSGSDDYFTQKIFASAVPISDYQDDLSALPRTPRPIVPPSTINLAVVERYIPPSSTNEFKDMFSPSGPSLLVDRLVELSPAGGSLVFIYPTKKGATTFMQEYLGPILDPLLRSIQVVNGLSANLSQDLGSMAAARELQDFEQMQRSIEALCARLAQRNRGRYATVYASKAQVKIGRTAWAKDWWPKQEYPRIKDTVTRATQEAQKKTSNRYIERASTPTELVGRLVDGVLKNQYSPGQEPTSGIEVSIFVIQRSL</sequence>
<reference evidence="2" key="1">
    <citation type="submission" date="2022-06" db="EMBL/GenBank/DDBJ databases">
        <title>Complete genome sequences of two strains of the flax pathogen Septoria linicola.</title>
        <authorList>
            <person name="Lapalu N."/>
            <person name="Simon A."/>
            <person name="Demenou B."/>
            <person name="Paumier D."/>
            <person name="Guillot M.-P."/>
            <person name="Gout L."/>
            <person name="Valade R."/>
        </authorList>
    </citation>
    <scope>NUCLEOTIDE SEQUENCE</scope>
    <source>
        <strain evidence="2">SE15195</strain>
    </source>
</reference>
<dbReference type="EMBL" id="CP099422">
    <property type="protein sequence ID" value="USW53368.1"/>
    <property type="molecule type" value="Genomic_DNA"/>
</dbReference>
<keyword evidence="3" id="KW-1185">Reference proteome</keyword>
<gene>
    <name evidence="2" type="ORF">Slin15195_G066870</name>
</gene>
<proteinExistence type="predicted"/>
<accession>A0A9Q9AWH2</accession>